<accession>S3D587</accession>
<organism evidence="2 3">
    <name type="scientific">Ophiostoma piceae (strain UAMH 11346)</name>
    <name type="common">Sap stain fungus</name>
    <dbReference type="NCBI Taxonomy" id="1262450"/>
    <lineage>
        <taxon>Eukaryota</taxon>
        <taxon>Fungi</taxon>
        <taxon>Dikarya</taxon>
        <taxon>Ascomycota</taxon>
        <taxon>Pezizomycotina</taxon>
        <taxon>Sordariomycetes</taxon>
        <taxon>Sordariomycetidae</taxon>
        <taxon>Ophiostomatales</taxon>
        <taxon>Ophiostomataceae</taxon>
        <taxon>Ophiostoma</taxon>
    </lineage>
</organism>
<dbReference type="AlphaFoldDB" id="S3D587"/>
<name>S3D587_OPHP1</name>
<dbReference type="Proteomes" id="UP000016923">
    <property type="component" value="Unassembled WGS sequence"/>
</dbReference>
<protein>
    <submittedName>
        <fullName evidence="2">Uncharacterized protein</fullName>
    </submittedName>
</protein>
<reference evidence="2 3" key="1">
    <citation type="journal article" date="2013" name="BMC Genomics">
        <title>The genome and transcriptome of the pine saprophyte Ophiostoma piceae, and a comparison with the bark beetle-associated pine pathogen Grosmannia clavigera.</title>
        <authorList>
            <person name="Haridas S."/>
            <person name="Wang Y."/>
            <person name="Lim L."/>
            <person name="Massoumi Alamouti S."/>
            <person name="Jackman S."/>
            <person name="Docking R."/>
            <person name="Robertson G."/>
            <person name="Birol I."/>
            <person name="Bohlmann J."/>
            <person name="Breuil C."/>
        </authorList>
    </citation>
    <scope>NUCLEOTIDE SEQUENCE [LARGE SCALE GENOMIC DNA]</scope>
    <source>
        <strain evidence="2 3">UAMH 11346</strain>
    </source>
</reference>
<dbReference type="EMBL" id="KE148148">
    <property type="protein sequence ID" value="EPE08575.1"/>
    <property type="molecule type" value="Genomic_DNA"/>
</dbReference>
<evidence type="ECO:0000313" key="3">
    <source>
        <dbReference type="Proteomes" id="UP000016923"/>
    </source>
</evidence>
<proteinExistence type="predicted"/>
<gene>
    <name evidence="2" type="ORF">F503_04162</name>
</gene>
<feature type="region of interest" description="Disordered" evidence="1">
    <location>
        <begin position="97"/>
        <end position="120"/>
    </location>
</feature>
<evidence type="ECO:0000313" key="2">
    <source>
        <dbReference type="EMBL" id="EPE08575.1"/>
    </source>
</evidence>
<keyword evidence="3" id="KW-1185">Reference proteome</keyword>
<sequence length="120" mass="12924">MTLRSPFLWRSLRPCLSCSPKKGYVRPVELATSVEGSHGATVTKVETVASRNGGLPACQPAQPADDGAHDKHADWLHCRSTPNPSTSVKHTAAQAAAYSEDVKHDMPRSNSSDDCILRTV</sequence>
<dbReference type="VEuPathDB" id="FungiDB:F503_04162"/>
<evidence type="ECO:0000256" key="1">
    <source>
        <dbReference type="SAM" id="MobiDB-lite"/>
    </source>
</evidence>
<dbReference type="HOGENOM" id="CLU_2050312_0_0_1"/>